<dbReference type="EMBL" id="RCML01005185">
    <property type="protein sequence ID" value="KAG2943706.1"/>
    <property type="molecule type" value="Genomic_DNA"/>
</dbReference>
<sequence length="111" mass="12253">VFLYLRYRTATRNMALLKHLFLEFVCKREASLLAFAERGCQVISVIPFELPQTMPSAQPPSPPVAQESPPTTDGATEQQQVGCTYSTICTELAPAISHSIALPDTRTILPY</sequence>
<protein>
    <submittedName>
        <fullName evidence="2">Uncharacterized protein</fullName>
    </submittedName>
</protein>
<accession>A0A8T1DSX9</accession>
<dbReference type="VEuPathDB" id="FungiDB:PC110_g18485"/>
<evidence type="ECO:0000256" key="1">
    <source>
        <dbReference type="SAM" id="MobiDB-lite"/>
    </source>
</evidence>
<dbReference type="AlphaFoldDB" id="A0A8T1DSX9"/>
<proteinExistence type="predicted"/>
<evidence type="ECO:0000313" key="2">
    <source>
        <dbReference type="EMBL" id="KAG2943706.1"/>
    </source>
</evidence>
<gene>
    <name evidence="2" type="ORF">PC118_g25853</name>
</gene>
<evidence type="ECO:0000313" key="3">
    <source>
        <dbReference type="Proteomes" id="UP000697107"/>
    </source>
</evidence>
<comment type="caution">
    <text evidence="2">The sequence shown here is derived from an EMBL/GenBank/DDBJ whole genome shotgun (WGS) entry which is preliminary data.</text>
</comment>
<feature type="region of interest" description="Disordered" evidence="1">
    <location>
        <begin position="53"/>
        <end position="79"/>
    </location>
</feature>
<dbReference type="Proteomes" id="UP000697107">
    <property type="component" value="Unassembled WGS sequence"/>
</dbReference>
<name>A0A8T1DSX9_9STRA</name>
<feature type="non-terminal residue" evidence="2">
    <location>
        <position position="1"/>
    </location>
</feature>
<organism evidence="2 3">
    <name type="scientific">Phytophthora cactorum</name>
    <dbReference type="NCBI Taxonomy" id="29920"/>
    <lineage>
        <taxon>Eukaryota</taxon>
        <taxon>Sar</taxon>
        <taxon>Stramenopiles</taxon>
        <taxon>Oomycota</taxon>
        <taxon>Peronosporomycetes</taxon>
        <taxon>Peronosporales</taxon>
        <taxon>Peronosporaceae</taxon>
        <taxon>Phytophthora</taxon>
    </lineage>
</organism>
<reference evidence="2" key="1">
    <citation type="submission" date="2018-10" db="EMBL/GenBank/DDBJ databases">
        <title>Effector identification in a new, highly contiguous assembly of the strawberry crown rot pathogen Phytophthora cactorum.</title>
        <authorList>
            <person name="Armitage A.D."/>
            <person name="Nellist C.F."/>
            <person name="Bates H."/>
            <person name="Vickerstaff R.J."/>
            <person name="Harrison R.J."/>
        </authorList>
    </citation>
    <scope>NUCLEOTIDE SEQUENCE</scope>
    <source>
        <strain evidence="2">P415</strain>
    </source>
</reference>